<reference evidence="8 9" key="1">
    <citation type="submission" date="2018-09" db="EMBL/GenBank/DDBJ databases">
        <title>YIM PH 21725 draft genome.</title>
        <authorList>
            <person name="Miao C."/>
        </authorList>
    </citation>
    <scope>NUCLEOTIDE SEQUENCE [LARGE SCALE GENOMIC DNA]</scope>
    <source>
        <strain evidence="9">YIM PH21725</strain>
    </source>
</reference>
<dbReference type="PROSITE" id="PS50110">
    <property type="entry name" value="RESPONSE_REGULATORY"/>
    <property type="match status" value="1"/>
</dbReference>
<keyword evidence="1 5" id="KW-0597">Phosphoprotein</keyword>
<comment type="caution">
    <text evidence="8">The sequence shown here is derived from an EMBL/GenBank/DDBJ whole genome shotgun (WGS) entry which is preliminary data.</text>
</comment>
<dbReference type="InterPro" id="IPR016032">
    <property type="entry name" value="Sig_transdc_resp-reg_C-effctor"/>
</dbReference>
<keyword evidence="9" id="KW-1185">Reference proteome</keyword>
<evidence type="ECO:0000259" key="6">
    <source>
        <dbReference type="PROSITE" id="PS50043"/>
    </source>
</evidence>
<accession>A0A419HVC4</accession>
<protein>
    <submittedName>
        <fullName evidence="8">DNA-binding response regulator</fullName>
    </submittedName>
</protein>
<dbReference type="PROSITE" id="PS00622">
    <property type="entry name" value="HTH_LUXR_1"/>
    <property type="match status" value="1"/>
</dbReference>
<dbReference type="GO" id="GO:0003677">
    <property type="term" value="F:DNA binding"/>
    <property type="evidence" value="ECO:0007669"/>
    <property type="project" value="UniProtKB-KW"/>
</dbReference>
<dbReference type="OrthoDB" id="9808843at2"/>
<feature type="domain" description="Response regulatory" evidence="7">
    <location>
        <begin position="5"/>
        <end position="121"/>
    </location>
</feature>
<dbReference type="InterPro" id="IPR039420">
    <property type="entry name" value="WalR-like"/>
</dbReference>
<evidence type="ECO:0000313" key="8">
    <source>
        <dbReference type="EMBL" id="RJQ80875.1"/>
    </source>
</evidence>
<keyword evidence="3 8" id="KW-0238">DNA-binding</keyword>
<dbReference type="Proteomes" id="UP000285112">
    <property type="component" value="Unassembled WGS sequence"/>
</dbReference>
<dbReference type="CDD" id="cd06170">
    <property type="entry name" value="LuxR_C_like"/>
    <property type="match status" value="1"/>
</dbReference>
<evidence type="ECO:0000256" key="1">
    <source>
        <dbReference type="ARBA" id="ARBA00022553"/>
    </source>
</evidence>
<dbReference type="SMART" id="SM00448">
    <property type="entry name" value="REC"/>
    <property type="match status" value="1"/>
</dbReference>
<dbReference type="CDD" id="cd17535">
    <property type="entry name" value="REC_NarL-like"/>
    <property type="match status" value="1"/>
</dbReference>
<evidence type="ECO:0000313" key="9">
    <source>
        <dbReference type="Proteomes" id="UP000285112"/>
    </source>
</evidence>
<dbReference type="AlphaFoldDB" id="A0A419HVC4"/>
<dbReference type="PANTHER" id="PTHR43214">
    <property type="entry name" value="TWO-COMPONENT RESPONSE REGULATOR"/>
    <property type="match status" value="1"/>
</dbReference>
<dbReference type="InterPro" id="IPR058245">
    <property type="entry name" value="NreC/VraR/RcsB-like_REC"/>
</dbReference>
<dbReference type="InterPro" id="IPR000792">
    <property type="entry name" value="Tscrpt_reg_LuxR_C"/>
</dbReference>
<evidence type="ECO:0000259" key="7">
    <source>
        <dbReference type="PROSITE" id="PS50110"/>
    </source>
</evidence>
<feature type="modified residue" description="4-aspartylphosphate" evidence="5">
    <location>
        <position position="56"/>
    </location>
</feature>
<dbReference type="Pfam" id="PF00072">
    <property type="entry name" value="Response_reg"/>
    <property type="match status" value="1"/>
</dbReference>
<organism evidence="8 9">
    <name type="scientific">Amycolatopsis panacis</name>
    <dbReference type="NCBI Taxonomy" id="2340917"/>
    <lineage>
        <taxon>Bacteria</taxon>
        <taxon>Bacillati</taxon>
        <taxon>Actinomycetota</taxon>
        <taxon>Actinomycetes</taxon>
        <taxon>Pseudonocardiales</taxon>
        <taxon>Pseudonocardiaceae</taxon>
        <taxon>Amycolatopsis</taxon>
    </lineage>
</organism>
<dbReference type="Gene3D" id="3.40.50.2300">
    <property type="match status" value="1"/>
</dbReference>
<dbReference type="RefSeq" id="WP_120025721.1">
    <property type="nucleotide sequence ID" value="NZ_QZFV01000112.1"/>
</dbReference>
<evidence type="ECO:0000256" key="4">
    <source>
        <dbReference type="ARBA" id="ARBA00023163"/>
    </source>
</evidence>
<gene>
    <name evidence="8" type="ORF">D5S19_24335</name>
</gene>
<name>A0A419HVC4_9PSEU</name>
<evidence type="ECO:0000256" key="3">
    <source>
        <dbReference type="ARBA" id="ARBA00023125"/>
    </source>
</evidence>
<keyword evidence="2" id="KW-0805">Transcription regulation</keyword>
<dbReference type="GO" id="GO:0000160">
    <property type="term" value="P:phosphorelay signal transduction system"/>
    <property type="evidence" value="ECO:0007669"/>
    <property type="project" value="InterPro"/>
</dbReference>
<dbReference type="GO" id="GO:0006355">
    <property type="term" value="P:regulation of DNA-templated transcription"/>
    <property type="evidence" value="ECO:0007669"/>
    <property type="project" value="InterPro"/>
</dbReference>
<dbReference type="SUPFAM" id="SSF46894">
    <property type="entry name" value="C-terminal effector domain of the bipartite response regulators"/>
    <property type="match status" value="1"/>
</dbReference>
<keyword evidence="4" id="KW-0804">Transcription</keyword>
<dbReference type="SMART" id="SM00421">
    <property type="entry name" value="HTH_LUXR"/>
    <property type="match status" value="1"/>
</dbReference>
<proteinExistence type="predicted"/>
<dbReference type="PRINTS" id="PR00038">
    <property type="entry name" value="HTHLUXR"/>
</dbReference>
<dbReference type="InterPro" id="IPR011006">
    <property type="entry name" value="CheY-like_superfamily"/>
</dbReference>
<feature type="domain" description="HTH luxR-type" evidence="6">
    <location>
        <begin position="147"/>
        <end position="212"/>
    </location>
</feature>
<evidence type="ECO:0000256" key="5">
    <source>
        <dbReference type="PROSITE-ProRule" id="PRU00169"/>
    </source>
</evidence>
<dbReference type="SUPFAM" id="SSF52172">
    <property type="entry name" value="CheY-like"/>
    <property type="match status" value="1"/>
</dbReference>
<dbReference type="EMBL" id="QZFV01000112">
    <property type="protein sequence ID" value="RJQ80875.1"/>
    <property type="molecule type" value="Genomic_DNA"/>
</dbReference>
<sequence length="224" mass="23928">MNRIRVLLVEDQALVRAGLRMVLDAQPDLTVAGEAGDGLDAVQQVPRLRPDVVLMDVRMPVLDGIEATRRITALPGPPKVLILTTYDLDEHVLAAIRAGATGFLLKDAPPEQLLAALRTVHDGDAVLAASATRRLLNRLAPPLDESAVRAVATLTAREREILAELGGGRSNAEIATRLTVAEGTVKTHVSNVLTKLGIRDRAQAVVLAYESGVVRPGERGTPDR</sequence>
<evidence type="ECO:0000256" key="2">
    <source>
        <dbReference type="ARBA" id="ARBA00023015"/>
    </source>
</evidence>
<dbReference type="PANTHER" id="PTHR43214:SF24">
    <property type="entry name" value="TRANSCRIPTIONAL REGULATORY PROTEIN NARL-RELATED"/>
    <property type="match status" value="1"/>
</dbReference>
<dbReference type="PROSITE" id="PS50043">
    <property type="entry name" value="HTH_LUXR_2"/>
    <property type="match status" value="1"/>
</dbReference>
<dbReference type="Pfam" id="PF00196">
    <property type="entry name" value="GerE"/>
    <property type="match status" value="1"/>
</dbReference>
<dbReference type="InterPro" id="IPR001789">
    <property type="entry name" value="Sig_transdc_resp-reg_receiver"/>
</dbReference>